<keyword evidence="1" id="KW-0479">Metal-binding</keyword>
<dbReference type="Gene3D" id="3.30.70.360">
    <property type="match status" value="1"/>
</dbReference>
<dbReference type="Gene3D" id="3.40.630.10">
    <property type="entry name" value="Zn peptidases"/>
    <property type="match status" value="1"/>
</dbReference>
<dbReference type="SUPFAM" id="SSF55031">
    <property type="entry name" value="Bacterial exopeptidase dimerisation domain"/>
    <property type="match status" value="1"/>
</dbReference>
<evidence type="ECO:0000256" key="2">
    <source>
        <dbReference type="ARBA" id="ARBA00022801"/>
    </source>
</evidence>
<dbReference type="PANTHER" id="PTHR43808">
    <property type="entry name" value="ACETYLORNITHINE DEACETYLASE"/>
    <property type="match status" value="1"/>
</dbReference>
<dbReference type="EMBL" id="UINC01125565">
    <property type="protein sequence ID" value="SVD03481.1"/>
    <property type="molecule type" value="Genomic_DNA"/>
</dbReference>
<protein>
    <recommendedName>
        <fullName evidence="3">Peptidase M20 dimerisation domain-containing protein</fullName>
    </recommendedName>
</protein>
<dbReference type="GO" id="GO:0016787">
    <property type="term" value="F:hydrolase activity"/>
    <property type="evidence" value="ECO:0007669"/>
    <property type="project" value="UniProtKB-KW"/>
</dbReference>
<proteinExistence type="predicted"/>
<dbReference type="AlphaFoldDB" id="A0A382S3K5"/>
<accession>A0A382S3K5</accession>
<evidence type="ECO:0000313" key="4">
    <source>
        <dbReference type="EMBL" id="SVD03481.1"/>
    </source>
</evidence>
<dbReference type="GO" id="GO:0046872">
    <property type="term" value="F:metal ion binding"/>
    <property type="evidence" value="ECO:0007669"/>
    <property type="project" value="UniProtKB-KW"/>
</dbReference>
<organism evidence="4">
    <name type="scientific">marine metagenome</name>
    <dbReference type="NCBI Taxonomy" id="408172"/>
    <lineage>
        <taxon>unclassified sequences</taxon>
        <taxon>metagenomes</taxon>
        <taxon>ecological metagenomes</taxon>
    </lineage>
</organism>
<feature type="non-terminal residue" evidence="4">
    <location>
        <position position="1"/>
    </location>
</feature>
<keyword evidence="2" id="KW-0378">Hydrolase</keyword>
<dbReference type="PANTHER" id="PTHR43808:SF9">
    <property type="entry name" value="BLL0789 PROTEIN"/>
    <property type="match status" value="1"/>
</dbReference>
<dbReference type="InterPro" id="IPR036264">
    <property type="entry name" value="Bact_exopeptidase_dim_dom"/>
</dbReference>
<feature type="domain" description="Peptidase M20 dimerisation" evidence="3">
    <location>
        <begin position="14"/>
        <end position="106"/>
    </location>
</feature>
<dbReference type="InterPro" id="IPR011650">
    <property type="entry name" value="Peptidase_M20_dimer"/>
</dbReference>
<name>A0A382S3K5_9ZZZZ</name>
<gene>
    <name evidence="4" type="ORF">METZ01_LOCUS356335</name>
</gene>
<reference evidence="4" key="1">
    <citation type="submission" date="2018-05" db="EMBL/GenBank/DDBJ databases">
        <authorList>
            <person name="Lanie J.A."/>
            <person name="Ng W.-L."/>
            <person name="Kazmierczak K.M."/>
            <person name="Andrzejewski T.M."/>
            <person name="Davidsen T.M."/>
            <person name="Wayne K.J."/>
            <person name="Tettelin H."/>
            <person name="Glass J.I."/>
            <person name="Rusch D."/>
            <person name="Podicherti R."/>
            <person name="Tsui H.-C.T."/>
            <person name="Winkler M.E."/>
        </authorList>
    </citation>
    <scope>NUCLEOTIDE SEQUENCE</scope>
</reference>
<dbReference type="InterPro" id="IPR050072">
    <property type="entry name" value="Peptidase_M20A"/>
</dbReference>
<dbReference type="SUPFAM" id="SSF53187">
    <property type="entry name" value="Zn-dependent exopeptidases"/>
    <property type="match status" value="1"/>
</dbReference>
<evidence type="ECO:0000256" key="1">
    <source>
        <dbReference type="ARBA" id="ARBA00022723"/>
    </source>
</evidence>
<dbReference type="Pfam" id="PF07687">
    <property type="entry name" value="M20_dimer"/>
    <property type="match status" value="1"/>
</dbReference>
<sequence length="211" mass="21806">VLEPALGPEGHLKTARKGVGHFTVRVTGKAAHAGLDPTGGVSAIHELSHVIQRLHALTDLERGITVNVGVIRGGTRGNVIAAEAAADVDVRVLTAADGEAIASNIRGLTPRTEGTSIEVEGGVAIPPMERTARNRGLWRAATEAAIRLGMDLTEEISGGGSDGNTTSLFTATLDGLGPRGDGAHARHEQVVIDSMVERAALLGELLMSPIE</sequence>
<evidence type="ECO:0000259" key="3">
    <source>
        <dbReference type="Pfam" id="PF07687"/>
    </source>
</evidence>